<organism evidence="2 3">
    <name type="scientific">Tetragenococcus halophilus</name>
    <name type="common">Pediococcus halophilus</name>
    <dbReference type="NCBI Taxonomy" id="51669"/>
    <lineage>
        <taxon>Bacteria</taxon>
        <taxon>Bacillati</taxon>
        <taxon>Bacillota</taxon>
        <taxon>Bacilli</taxon>
        <taxon>Lactobacillales</taxon>
        <taxon>Enterococcaceae</taxon>
        <taxon>Tetragenococcus</taxon>
    </lineage>
</organism>
<reference evidence="2" key="1">
    <citation type="submission" date="2020-06" db="EMBL/GenBank/DDBJ databases">
        <authorList>
            <person name="Link T."/>
            <person name="Ehrmann M."/>
        </authorList>
    </citation>
    <scope>NUCLEOTIDE SEQUENCE</scope>
    <source>
        <strain evidence="2">TMW 2.2257</strain>
    </source>
</reference>
<reference evidence="2" key="2">
    <citation type="journal article" date="2021" name="BMC Microbiol.">
        <title>The diversity among the species Tetragenococcus halophilus including new isolates from a lupine seed fermentation.</title>
        <authorList>
            <person name="Link T."/>
            <person name="Vogel R.F."/>
            <person name="Ehrmann M.A."/>
        </authorList>
    </citation>
    <scope>NUCLEOTIDE SEQUENCE</scope>
    <source>
        <strain evidence="2">TMW 2.2257</strain>
    </source>
</reference>
<dbReference type="PANTHER" id="PTHR48094">
    <property type="entry name" value="PROTEIN/NUCLEIC ACID DEGLYCASE DJ-1-RELATED"/>
    <property type="match status" value="1"/>
</dbReference>
<dbReference type="RefSeq" id="WP_253210216.1">
    <property type="nucleotide sequence ID" value="NZ_JACACB010000026.1"/>
</dbReference>
<comment type="caution">
    <text evidence="2">The sequence shown here is derived from an EMBL/GenBank/DDBJ whole genome shotgun (WGS) entry which is preliminary data.</text>
</comment>
<dbReference type="Pfam" id="PF01965">
    <property type="entry name" value="DJ-1_PfpI"/>
    <property type="match status" value="1"/>
</dbReference>
<feature type="domain" description="DJ-1/PfpI" evidence="1">
    <location>
        <begin position="3"/>
        <end position="160"/>
    </location>
</feature>
<proteinExistence type="predicted"/>
<evidence type="ECO:0000259" key="1">
    <source>
        <dbReference type="Pfam" id="PF01965"/>
    </source>
</evidence>
<dbReference type="AlphaFoldDB" id="A0AB35HR05"/>
<sequence length="187" mass="20276">MNKVAVVFAPGFEEIEGLTIVDVLRRAQADVTMIGLAQEVTGNHNITIKADQVLDESLQDYDMIVLPGGMPGAKNLKENTTVIESLQKAYNNGKQIAAICAAPIALEEAGILKDKNYTSFPDFADDIQSGKRSEMIVVKDGQVTTSRGPATALAFSYQLVDILGGNSEEIKEAMQYNKLVHSFLINN</sequence>
<dbReference type="InterPro" id="IPR029062">
    <property type="entry name" value="Class_I_gatase-like"/>
</dbReference>
<dbReference type="Gene3D" id="3.40.50.880">
    <property type="match status" value="1"/>
</dbReference>
<dbReference type="InterPro" id="IPR050325">
    <property type="entry name" value="Prot/Nucl_acid_deglycase"/>
</dbReference>
<dbReference type="InterPro" id="IPR006287">
    <property type="entry name" value="DJ-1"/>
</dbReference>
<dbReference type="GO" id="GO:0005737">
    <property type="term" value="C:cytoplasm"/>
    <property type="evidence" value="ECO:0007669"/>
    <property type="project" value="TreeGrafter"/>
</dbReference>
<protein>
    <submittedName>
        <fullName evidence="2">DJ-1/PfpI family protein</fullName>
    </submittedName>
</protein>
<evidence type="ECO:0000313" key="2">
    <source>
        <dbReference type="EMBL" id="MCO8298569.1"/>
    </source>
</evidence>
<dbReference type="PANTHER" id="PTHR48094:SF12">
    <property type="entry name" value="PARKINSON DISEASE PROTEIN 7 HOMOLOG"/>
    <property type="match status" value="1"/>
</dbReference>
<dbReference type="Proteomes" id="UP001057280">
    <property type="component" value="Unassembled WGS sequence"/>
</dbReference>
<gene>
    <name evidence="2" type="ORF">HXW75_08800</name>
</gene>
<dbReference type="EMBL" id="JACACB010000026">
    <property type="protein sequence ID" value="MCO8298569.1"/>
    <property type="molecule type" value="Genomic_DNA"/>
</dbReference>
<dbReference type="NCBIfam" id="TIGR01383">
    <property type="entry name" value="not_thiJ"/>
    <property type="match status" value="1"/>
</dbReference>
<dbReference type="CDD" id="cd03135">
    <property type="entry name" value="GATase1_DJ-1"/>
    <property type="match status" value="1"/>
</dbReference>
<dbReference type="SUPFAM" id="SSF52317">
    <property type="entry name" value="Class I glutamine amidotransferase-like"/>
    <property type="match status" value="1"/>
</dbReference>
<feature type="non-terminal residue" evidence="2">
    <location>
        <position position="187"/>
    </location>
</feature>
<accession>A0AB35HR05</accession>
<dbReference type="InterPro" id="IPR002818">
    <property type="entry name" value="DJ-1/PfpI"/>
</dbReference>
<name>A0AB35HR05_TETHA</name>
<evidence type="ECO:0000313" key="3">
    <source>
        <dbReference type="Proteomes" id="UP001057280"/>
    </source>
</evidence>